<evidence type="ECO:0000256" key="7">
    <source>
        <dbReference type="PROSITE-ProRule" id="PRU00169"/>
    </source>
</evidence>
<keyword evidence="5 8" id="KW-0238">DNA-binding</keyword>
<feature type="modified residue" description="4-aspartylphosphate" evidence="7">
    <location>
        <position position="53"/>
    </location>
</feature>
<keyword evidence="4" id="KW-0805">Transcription regulation</keyword>
<evidence type="ECO:0000259" key="10">
    <source>
        <dbReference type="PROSITE" id="PS51755"/>
    </source>
</evidence>
<gene>
    <name evidence="11" type="ORF">FTX54_001165</name>
</gene>
<dbReference type="InterPro" id="IPR036388">
    <property type="entry name" value="WH-like_DNA-bd_sf"/>
</dbReference>
<sequence length="231" mass="25958">MATQILAVDDEEQMLDLIAACLPSDIYQVTGESRPEQVLEVIKNKKFDLILLDIMMPEMSGWELLKHLKLQQSQPVIMLTALGETEQIVYGLQAGADDYVTKPFEPSELMARIEAVLRRSKTASSSSSLLRAAGIEINTETREVFAEGTAVSLTKKEFEILVKLVKSPGRVFTRDQLLDTISEFGEARMDRSIDAHIKNIREKMKEVQADHEFIETVWGIGYRLPADGEKS</sequence>
<dbReference type="Gene3D" id="1.10.10.10">
    <property type="entry name" value="Winged helix-like DNA-binding domain superfamily/Winged helix DNA-binding domain"/>
    <property type="match status" value="1"/>
</dbReference>
<keyword evidence="3" id="KW-0902">Two-component regulatory system</keyword>
<dbReference type="InterPro" id="IPR039420">
    <property type="entry name" value="WalR-like"/>
</dbReference>
<dbReference type="AlphaFoldDB" id="A0A5C7F0Z1"/>
<evidence type="ECO:0000256" key="5">
    <source>
        <dbReference type="ARBA" id="ARBA00023125"/>
    </source>
</evidence>
<keyword evidence="12" id="KW-1185">Reference proteome</keyword>
<dbReference type="Pfam" id="PF00072">
    <property type="entry name" value="Response_reg"/>
    <property type="match status" value="1"/>
</dbReference>
<dbReference type="PROSITE" id="PS50110">
    <property type="entry name" value="RESPONSE_REGULATORY"/>
    <property type="match status" value="1"/>
</dbReference>
<dbReference type="InterPro" id="IPR001867">
    <property type="entry name" value="OmpR/PhoB-type_DNA-bd"/>
</dbReference>
<evidence type="ECO:0000313" key="11">
    <source>
        <dbReference type="EMBL" id="WWD80209.1"/>
    </source>
</evidence>
<dbReference type="SMART" id="SM00448">
    <property type="entry name" value="REC"/>
    <property type="match status" value="1"/>
</dbReference>
<dbReference type="Gene3D" id="6.10.250.690">
    <property type="match status" value="1"/>
</dbReference>
<evidence type="ECO:0000256" key="6">
    <source>
        <dbReference type="ARBA" id="ARBA00023163"/>
    </source>
</evidence>
<dbReference type="FunFam" id="1.10.10.10:FF:000018">
    <property type="entry name" value="DNA-binding response regulator ResD"/>
    <property type="match status" value="1"/>
</dbReference>
<dbReference type="CDD" id="cd00383">
    <property type="entry name" value="trans_reg_C"/>
    <property type="match status" value="1"/>
</dbReference>
<dbReference type="GO" id="GO:0000976">
    <property type="term" value="F:transcription cis-regulatory region binding"/>
    <property type="evidence" value="ECO:0007669"/>
    <property type="project" value="TreeGrafter"/>
</dbReference>
<evidence type="ECO:0000313" key="12">
    <source>
        <dbReference type="Proteomes" id="UP000321816"/>
    </source>
</evidence>
<dbReference type="SMART" id="SM00862">
    <property type="entry name" value="Trans_reg_C"/>
    <property type="match status" value="1"/>
</dbReference>
<feature type="domain" description="Response regulatory" evidence="9">
    <location>
        <begin position="4"/>
        <end position="117"/>
    </location>
</feature>
<feature type="DNA-binding region" description="OmpR/PhoB-type" evidence="8">
    <location>
        <begin position="127"/>
        <end position="226"/>
    </location>
</feature>
<dbReference type="InterPro" id="IPR016032">
    <property type="entry name" value="Sig_transdc_resp-reg_C-effctor"/>
</dbReference>
<comment type="subcellular location">
    <subcellularLocation>
        <location evidence="1">Cytoplasm</location>
    </subcellularLocation>
</comment>
<feature type="domain" description="OmpR/PhoB-type" evidence="10">
    <location>
        <begin position="127"/>
        <end position="226"/>
    </location>
</feature>
<evidence type="ECO:0000256" key="1">
    <source>
        <dbReference type="ARBA" id="ARBA00004496"/>
    </source>
</evidence>
<dbReference type="PROSITE" id="PS51755">
    <property type="entry name" value="OMPR_PHOB"/>
    <property type="match status" value="1"/>
</dbReference>
<dbReference type="RefSeq" id="WP_147805321.1">
    <property type="nucleotide sequence ID" value="NZ_CP144914.1"/>
</dbReference>
<dbReference type="SUPFAM" id="SSF52172">
    <property type="entry name" value="CheY-like"/>
    <property type="match status" value="1"/>
</dbReference>
<keyword evidence="6" id="KW-0804">Transcription</keyword>
<dbReference type="KEGG" id="ahal:FTX54_001165"/>
<keyword evidence="2 7" id="KW-0597">Phosphoprotein</keyword>
<evidence type="ECO:0000259" key="9">
    <source>
        <dbReference type="PROSITE" id="PS50110"/>
    </source>
</evidence>
<dbReference type="GO" id="GO:0005829">
    <property type="term" value="C:cytosol"/>
    <property type="evidence" value="ECO:0007669"/>
    <property type="project" value="TreeGrafter"/>
</dbReference>
<dbReference type="GO" id="GO:0006355">
    <property type="term" value="P:regulation of DNA-templated transcription"/>
    <property type="evidence" value="ECO:0007669"/>
    <property type="project" value="InterPro"/>
</dbReference>
<evidence type="ECO:0000256" key="8">
    <source>
        <dbReference type="PROSITE-ProRule" id="PRU01091"/>
    </source>
</evidence>
<accession>A0A5C7F0Z1</accession>
<dbReference type="SUPFAM" id="SSF46894">
    <property type="entry name" value="C-terminal effector domain of the bipartite response regulators"/>
    <property type="match status" value="1"/>
</dbReference>
<protein>
    <submittedName>
        <fullName evidence="11">Response regulator transcription factor</fullName>
    </submittedName>
</protein>
<dbReference type="GO" id="GO:0000156">
    <property type="term" value="F:phosphorelay response regulator activity"/>
    <property type="evidence" value="ECO:0007669"/>
    <property type="project" value="TreeGrafter"/>
</dbReference>
<proteinExistence type="predicted"/>
<dbReference type="Proteomes" id="UP000321816">
    <property type="component" value="Chromosome"/>
</dbReference>
<dbReference type="GO" id="GO:0032993">
    <property type="term" value="C:protein-DNA complex"/>
    <property type="evidence" value="ECO:0007669"/>
    <property type="project" value="TreeGrafter"/>
</dbReference>
<evidence type="ECO:0000256" key="3">
    <source>
        <dbReference type="ARBA" id="ARBA00023012"/>
    </source>
</evidence>
<evidence type="ECO:0000256" key="4">
    <source>
        <dbReference type="ARBA" id="ARBA00023015"/>
    </source>
</evidence>
<dbReference type="PANTHER" id="PTHR48111:SF1">
    <property type="entry name" value="TWO-COMPONENT RESPONSE REGULATOR ORR33"/>
    <property type="match status" value="1"/>
</dbReference>
<organism evidence="11 12">
    <name type="scientific">Alkalicoccus halolimnae</name>
    <dbReference type="NCBI Taxonomy" id="1667239"/>
    <lineage>
        <taxon>Bacteria</taxon>
        <taxon>Bacillati</taxon>
        <taxon>Bacillota</taxon>
        <taxon>Bacilli</taxon>
        <taxon>Bacillales</taxon>
        <taxon>Bacillaceae</taxon>
        <taxon>Alkalicoccus</taxon>
    </lineage>
</organism>
<evidence type="ECO:0000256" key="2">
    <source>
        <dbReference type="ARBA" id="ARBA00022553"/>
    </source>
</evidence>
<dbReference type="EMBL" id="CP144914">
    <property type="protein sequence ID" value="WWD80209.1"/>
    <property type="molecule type" value="Genomic_DNA"/>
</dbReference>
<name>A0A5C7F0Z1_9BACI</name>
<reference evidence="11 12" key="1">
    <citation type="submission" date="2024-01" db="EMBL/GenBank/DDBJ databases">
        <title>Complete Genome Sequence of Alkalicoccus halolimnae BZ-SZ-XJ29T, a Moderately Halophilic Bacterium Isolated from a Salt Lake.</title>
        <authorList>
            <person name="Zhao B."/>
        </authorList>
    </citation>
    <scope>NUCLEOTIDE SEQUENCE [LARGE SCALE GENOMIC DNA]</scope>
    <source>
        <strain evidence="11 12">BZ-SZ-XJ29</strain>
    </source>
</reference>
<dbReference type="InterPro" id="IPR001789">
    <property type="entry name" value="Sig_transdc_resp-reg_receiver"/>
</dbReference>
<dbReference type="Gene3D" id="3.40.50.2300">
    <property type="match status" value="1"/>
</dbReference>
<dbReference type="CDD" id="cd17574">
    <property type="entry name" value="REC_OmpR"/>
    <property type="match status" value="1"/>
</dbReference>
<dbReference type="Pfam" id="PF00486">
    <property type="entry name" value="Trans_reg_C"/>
    <property type="match status" value="1"/>
</dbReference>
<dbReference type="InterPro" id="IPR011006">
    <property type="entry name" value="CheY-like_superfamily"/>
</dbReference>
<dbReference type="OrthoDB" id="9790442at2"/>
<dbReference type="PANTHER" id="PTHR48111">
    <property type="entry name" value="REGULATOR OF RPOS"/>
    <property type="match status" value="1"/>
</dbReference>